<reference evidence="3 4" key="1">
    <citation type="journal article" date="2019" name="Int. J. Syst. Evol. Microbiol.">
        <title>The Global Catalogue of Microorganisms (GCM) 10K type strain sequencing project: providing services to taxonomists for standard genome sequencing and annotation.</title>
        <authorList>
            <consortium name="The Broad Institute Genomics Platform"/>
            <consortium name="The Broad Institute Genome Sequencing Center for Infectious Disease"/>
            <person name="Wu L."/>
            <person name="Ma J."/>
        </authorList>
    </citation>
    <scope>NUCLEOTIDE SEQUENCE [LARGE SCALE GENOMIC DNA]</scope>
    <source>
        <strain evidence="3 4">JCM 14046</strain>
    </source>
</reference>
<dbReference type="Gene3D" id="3.40.50.720">
    <property type="entry name" value="NAD(P)-binding Rossmann-like Domain"/>
    <property type="match status" value="1"/>
</dbReference>
<comment type="caution">
    <text evidence="3">The sequence shown here is derived from an EMBL/GenBank/DDBJ whole genome shotgun (WGS) entry which is preliminary data.</text>
</comment>
<dbReference type="Gene3D" id="3.90.25.10">
    <property type="entry name" value="UDP-galactose 4-epimerase, domain 1"/>
    <property type="match status" value="1"/>
</dbReference>
<dbReference type="InterPro" id="IPR016040">
    <property type="entry name" value="NAD(P)-bd_dom"/>
</dbReference>
<dbReference type="InterPro" id="IPR052718">
    <property type="entry name" value="NmrA-type_oxidoreductase"/>
</dbReference>
<feature type="compositionally biased region" description="Basic and acidic residues" evidence="1">
    <location>
        <begin position="280"/>
        <end position="289"/>
    </location>
</feature>
<evidence type="ECO:0000313" key="3">
    <source>
        <dbReference type="EMBL" id="GAA1930168.1"/>
    </source>
</evidence>
<dbReference type="InterPro" id="IPR036291">
    <property type="entry name" value="NAD(P)-bd_dom_sf"/>
</dbReference>
<dbReference type="Pfam" id="PF13460">
    <property type="entry name" value="NAD_binding_10"/>
    <property type="match status" value="1"/>
</dbReference>
<sequence length="289" mass="30122">MTVAVTGATGLLGRHVLDELLGRGLEPGQLRAVGRNTTVLDALDAELGIDTVQAAYDAPETLVPAFDGVSTVVLISSSEAGRRIGQHRNVIAAARAAGVERLVYTSLLHADRKQISLAAEHEATEELIAESGLPATILRNGWFSENYLGALQQAGTTGIHLTSVGDGLVASASRRDYAAAAAVAALEDTHAERTYELSGDVAWPQTELVSAFGSILGREVELRQLSRDEHAAALTESGLDPAVVQFLVGIDASCRAGALADTTGDLSRLTGRPTTPLADTLREGHATAA</sequence>
<keyword evidence="4" id="KW-1185">Reference proteome</keyword>
<feature type="domain" description="NAD(P)-binding" evidence="2">
    <location>
        <begin position="7"/>
        <end position="188"/>
    </location>
</feature>
<dbReference type="Proteomes" id="UP001501612">
    <property type="component" value="Unassembled WGS sequence"/>
</dbReference>
<gene>
    <name evidence="3" type="ORF">GCM10009737_35150</name>
</gene>
<accession>A0ABN2PV46</accession>
<proteinExistence type="predicted"/>
<dbReference type="EMBL" id="BAAAMY010000014">
    <property type="protein sequence ID" value="GAA1930168.1"/>
    <property type="molecule type" value="Genomic_DNA"/>
</dbReference>
<evidence type="ECO:0000256" key="1">
    <source>
        <dbReference type="SAM" id="MobiDB-lite"/>
    </source>
</evidence>
<evidence type="ECO:0000313" key="4">
    <source>
        <dbReference type="Proteomes" id="UP001501612"/>
    </source>
</evidence>
<name>A0ABN2PV46_9ACTN</name>
<feature type="region of interest" description="Disordered" evidence="1">
    <location>
        <begin position="264"/>
        <end position="289"/>
    </location>
</feature>
<organism evidence="3 4">
    <name type="scientific">Nocardioides lentus</name>
    <dbReference type="NCBI Taxonomy" id="338077"/>
    <lineage>
        <taxon>Bacteria</taxon>
        <taxon>Bacillati</taxon>
        <taxon>Actinomycetota</taxon>
        <taxon>Actinomycetes</taxon>
        <taxon>Propionibacteriales</taxon>
        <taxon>Nocardioidaceae</taxon>
        <taxon>Nocardioides</taxon>
    </lineage>
</organism>
<dbReference type="SUPFAM" id="SSF51735">
    <property type="entry name" value="NAD(P)-binding Rossmann-fold domains"/>
    <property type="match status" value="1"/>
</dbReference>
<dbReference type="PANTHER" id="PTHR47129:SF1">
    <property type="entry name" value="NMRA-LIKE DOMAIN-CONTAINING PROTEIN"/>
    <property type="match status" value="1"/>
</dbReference>
<protein>
    <submittedName>
        <fullName evidence="3">SDR family oxidoreductase</fullName>
    </submittedName>
</protein>
<dbReference type="RefSeq" id="WP_344009071.1">
    <property type="nucleotide sequence ID" value="NZ_BAAAMY010000014.1"/>
</dbReference>
<dbReference type="PANTHER" id="PTHR47129">
    <property type="entry name" value="QUINONE OXIDOREDUCTASE 2"/>
    <property type="match status" value="1"/>
</dbReference>
<evidence type="ECO:0000259" key="2">
    <source>
        <dbReference type="Pfam" id="PF13460"/>
    </source>
</evidence>